<dbReference type="GO" id="GO:0009055">
    <property type="term" value="F:electron transfer activity"/>
    <property type="evidence" value="ECO:0007669"/>
    <property type="project" value="UniProtKB-UniRule"/>
</dbReference>
<name>A0A1M6CHY9_9FLAO</name>
<comment type="catalytic activity">
    <reaction evidence="6">
        <text>2 a quinone + NADH + H(+) = 2 a 1,4-benzosemiquinone + NAD(+)</text>
        <dbReference type="Rhea" id="RHEA:65952"/>
        <dbReference type="ChEBI" id="CHEBI:15378"/>
        <dbReference type="ChEBI" id="CHEBI:57540"/>
        <dbReference type="ChEBI" id="CHEBI:57945"/>
        <dbReference type="ChEBI" id="CHEBI:132124"/>
        <dbReference type="ChEBI" id="CHEBI:134225"/>
    </reaction>
</comment>
<reference evidence="9" key="1">
    <citation type="submission" date="2016-11" db="EMBL/GenBank/DDBJ databases">
        <authorList>
            <person name="Varghese N."/>
            <person name="Submissions S."/>
        </authorList>
    </citation>
    <scope>NUCLEOTIDE SEQUENCE [LARGE SCALE GENOMIC DNA]</scope>
    <source>
        <strain evidence="9">DSM 22623</strain>
    </source>
</reference>
<dbReference type="RefSeq" id="WP_073314701.1">
    <property type="nucleotide sequence ID" value="NZ_FQYP01000002.1"/>
</dbReference>
<dbReference type="HAMAP" id="MF_01216">
    <property type="entry name" value="Azoreductase_type1"/>
    <property type="match status" value="1"/>
</dbReference>
<accession>A0A1M6CHY9</accession>
<evidence type="ECO:0000256" key="3">
    <source>
        <dbReference type="ARBA" id="ARBA00023002"/>
    </source>
</evidence>
<evidence type="ECO:0000313" key="8">
    <source>
        <dbReference type="EMBL" id="SHI60645.1"/>
    </source>
</evidence>
<dbReference type="STRING" id="570521.SAMN04488508_102127"/>
<comment type="similarity">
    <text evidence="6">Belongs to the azoreductase type 1 family.</text>
</comment>
<dbReference type="EC" id="1.6.5.-" evidence="6"/>
<dbReference type="InterPro" id="IPR023048">
    <property type="entry name" value="NADH:quinone_OxRdtase_FMN_depd"/>
</dbReference>
<dbReference type="SUPFAM" id="SSF52218">
    <property type="entry name" value="Flavoproteins"/>
    <property type="match status" value="1"/>
</dbReference>
<dbReference type="EMBL" id="FQYP01000002">
    <property type="protein sequence ID" value="SHI60645.1"/>
    <property type="molecule type" value="Genomic_DNA"/>
</dbReference>
<dbReference type="Gene3D" id="3.40.50.360">
    <property type="match status" value="1"/>
</dbReference>
<evidence type="ECO:0000256" key="4">
    <source>
        <dbReference type="ARBA" id="ARBA00023027"/>
    </source>
</evidence>
<comment type="caution">
    <text evidence="6">Lacks conserved residue(s) required for the propagation of feature annotation.</text>
</comment>
<comment type="cofactor">
    <cofactor evidence="6">
        <name>FMN</name>
        <dbReference type="ChEBI" id="CHEBI:58210"/>
    </cofactor>
    <text evidence="6">Binds 1 FMN per subunit.</text>
</comment>
<proteinExistence type="inferred from homology"/>
<feature type="domain" description="Flavodoxin-like fold" evidence="7">
    <location>
        <begin position="3"/>
        <end position="200"/>
    </location>
</feature>
<comment type="subunit">
    <text evidence="6">Homodimer.</text>
</comment>
<keyword evidence="2 6" id="KW-0288">FMN</keyword>
<dbReference type="GO" id="GO:0016652">
    <property type="term" value="F:oxidoreductase activity, acting on NAD(P)H as acceptor"/>
    <property type="evidence" value="ECO:0007669"/>
    <property type="project" value="UniProtKB-UniRule"/>
</dbReference>
<keyword evidence="4 6" id="KW-0520">NAD</keyword>
<comment type="catalytic activity">
    <reaction evidence="5">
        <text>N,N-dimethyl-1,4-phenylenediamine + anthranilate + 2 NAD(+) = 2-(4-dimethylaminophenyl)diazenylbenzoate + 2 NADH + 2 H(+)</text>
        <dbReference type="Rhea" id="RHEA:55872"/>
        <dbReference type="ChEBI" id="CHEBI:15378"/>
        <dbReference type="ChEBI" id="CHEBI:15783"/>
        <dbReference type="ChEBI" id="CHEBI:16567"/>
        <dbReference type="ChEBI" id="CHEBI:57540"/>
        <dbReference type="ChEBI" id="CHEBI:57945"/>
        <dbReference type="ChEBI" id="CHEBI:71579"/>
        <dbReference type="EC" id="1.7.1.17"/>
    </reaction>
    <physiologicalReaction direction="right-to-left" evidence="5">
        <dbReference type="Rhea" id="RHEA:55874"/>
    </physiologicalReaction>
</comment>
<feature type="binding site" evidence="6">
    <location>
        <begin position="16"/>
        <end position="18"/>
    </location>
    <ligand>
        <name>FMN</name>
        <dbReference type="ChEBI" id="CHEBI:58210"/>
    </ligand>
</feature>
<gene>
    <name evidence="6" type="primary">azoR</name>
    <name evidence="8" type="ORF">SAMN04488508_102127</name>
</gene>
<keyword evidence="9" id="KW-1185">Reference proteome</keyword>
<dbReference type="InterPro" id="IPR050104">
    <property type="entry name" value="FMN-dep_NADH:Q_OxRdtase_AzoR1"/>
</dbReference>
<dbReference type="GO" id="GO:0010181">
    <property type="term" value="F:FMN binding"/>
    <property type="evidence" value="ECO:0007669"/>
    <property type="project" value="UniProtKB-UniRule"/>
</dbReference>
<evidence type="ECO:0000256" key="2">
    <source>
        <dbReference type="ARBA" id="ARBA00022643"/>
    </source>
</evidence>
<dbReference type="PANTHER" id="PTHR43741">
    <property type="entry name" value="FMN-DEPENDENT NADH-AZOREDUCTASE 1"/>
    <property type="match status" value="1"/>
</dbReference>
<dbReference type="AlphaFoldDB" id="A0A1M6CHY9"/>
<dbReference type="Pfam" id="PF02525">
    <property type="entry name" value="Flavodoxin_2"/>
    <property type="match status" value="1"/>
</dbReference>
<dbReference type="Proteomes" id="UP000184432">
    <property type="component" value="Unassembled WGS sequence"/>
</dbReference>
<dbReference type="EC" id="1.7.1.17" evidence="6"/>
<evidence type="ECO:0000256" key="6">
    <source>
        <dbReference type="HAMAP-Rule" id="MF_01216"/>
    </source>
</evidence>
<comment type="function">
    <text evidence="6">Quinone reductase that provides resistance to thiol-specific stress caused by electrophilic quinones.</text>
</comment>
<dbReference type="InterPro" id="IPR003680">
    <property type="entry name" value="Flavodoxin_fold"/>
</dbReference>
<evidence type="ECO:0000259" key="7">
    <source>
        <dbReference type="Pfam" id="PF02525"/>
    </source>
</evidence>
<organism evidence="8 9">
    <name type="scientific">Aquimarina spongiae</name>
    <dbReference type="NCBI Taxonomy" id="570521"/>
    <lineage>
        <taxon>Bacteria</taxon>
        <taxon>Pseudomonadati</taxon>
        <taxon>Bacteroidota</taxon>
        <taxon>Flavobacteriia</taxon>
        <taxon>Flavobacteriales</taxon>
        <taxon>Flavobacteriaceae</taxon>
        <taxon>Aquimarina</taxon>
    </lineage>
</organism>
<dbReference type="InterPro" id="IPR029039">
    <property type="entry name" value="Flavoprotein-like_sf"/>
</dbReference>
<evidence type="ECO:0000256" key="5">
    <source>
        <dbReference type="ARBA" id="ARBA00048542"/>
    </source>
</evidence>
<evidence type="ECO:0000256" key="1">
    <source>
        <dbReference type="ARBA" id="ARBA00022630"/>
    </source>
</evidence>
<feature type="binding site" evidence="6">
    <location>
        <position position="10"/>
    </location>
    <ligand>
        <name>FMN</name>
        <dbReference type="ChEBI" id="CHEBI:58210"/>
    </ligand>
</feature>
<dbReference type="GO" id="GO:0016655">
    <property type="term" value="F:oxidoreductase activity, acting on NAD(P)H, quinone or similar compound as acceptor"/>
    <property type="evidence" value="ECO:0007669"/>
    <property type="project" value="InterPro"/>
</dbReference>
<keyword evidence="3 6" id="KW-0560">Oxidoreductase</keyword>
<evidence type="ECO:0000313" key="9">
    <source>
        <dbReference type="Proteomes" id="UP000184432"/>
    </source>
</evidence>
<sequence>MKTLLRIDASLRIEGSHSRNLADFFETHWGKANPGGRVIHRDLTRINIPHLQNETVQAFHVPEEHYTQQNREAIALSDTLIEELKSADQILISSPLYNLNVPSALKSYLDHVVRAGHTFMVDHNGNYKGLLKKKEVFIITAKGEVYKNTVMEALDFQEPYLTTIFGFMGIKQKAIFSLEGTAHPNILQENLNRQKEQILEILKTR</sequence>
<protein>
    <recommendedName>
        <fullName evidence="6">FMN dependent NADH:quinone oxidoreductase</fullName>
        <ecNumber evidence="6">1.6.5.-</ecNumber>
    </recommendedName>
    <alternativeName>
        <fullName evidence="6">Azo-dye reductase</fullName>
    </alternativeName>
    <alternativeName>
        <fullName evidence="6">FMN-dependent NADH-azo compound oxidoreductase</fullName>
    </alternativeName>
    <alternativeName>
        <fullName evidence="6">FMN-dependent NADH-azoreductase</fullName>
        <ecNumber evidence="6">1.7.1.17</ecNumber>
    </alternativeName>
</protein>
<keyword evidence="1 6" id="KW-0285">Flavoprotein</keyword>
<comment type="function">
    <text evidence="6">Also exhibits azoreductase activity. Catalyzes the reductive cleavage of the azo bond in aromatic azo compounds to the corresponding amines.</text>
</comment>
<dbReference type="PANTHER" id="PTHR43741:SF2">
    <property type="entry name" value="FMN-DEPENDENT NADH:QUINONE OXIDOREDUCTASE"/>
    <property type="match status" value="1"/>
</dbReference>
<dbReference type="OrthoDB" id="9805013at2"/>